<dbReference type="AlphaFoldDB" id="A0A8D8ETG6"/>
<organism evidence="1">
    <name type="scientific">Culex pipiens</name>
    <name type="common">House mosquito</name>
    <dbReference type="NCBI Taxonomy" id="7175"/>
    <lineage>
        <taxon>Eukaryota</taxon>
        <taxon>Metazoa</taxon>
        <taxon>Ecdysozoa</taxon>
        <taxon>Arthropoda</taxon>
        <taxon>Hexapoda</taxon>
        <taxon>Insecta</taxon>
        <taxon>Pterygota</taxon>
        <taxon>Neoptera</taxon>
        <taxon>Endopterygota</taxon>
        <taxon>Diptera</taxon>
        <taxon>Nematocera</taxon>
        <taxon>Culicoidea</taxon>
        <taxon>Culicidae</taxon>
        <taxon>Culicinae</taxon>
        <taxon>Culicini</taxon>
        <taxon>Culex</taxon>
        <taxon>Culex</taxon>
    </lineage>
</organism>
<reference evidence="1" key="1">
    <citation type="submission" date="2021-05" db="EMBL/GenBank/DDBJ databases">
        <authorList>
            <person name="Alioto T."/>
            <person name="Alioto T."/>
            <person name="Gomez Garrido J."/>
        </authorList>
    </citation>
    <scope>NUCLEOTIDE SEQUENCE</scope>
</reference>
<proteinExistence type="predicted"/>
<protein>
    <submittedName>
        <fullName evidence="1">(northern house mosquito) hypothetical protein</fullName>
    </submittedName>
</protein>
<dbReference type="EMBL" id="HBUE01008724">
    <property type="protein sequence ID" value="CAG6447282.1"/>
    <property type="molecule type" value="Transcribed_RNA"/>
</dbReference>
<name>A0A8D8ETG6_CULPI</name>
<accession>A0A8D8ETG6</accession>
<sequence length="108" mass="13536">MPMEVFPRWMKTRLSHRNHHNELHLQQHHHPHLLYSCRIFQRCQLLQQLRQHLRVVWRQPQRLHPLVRRRKCSPPSLWPQIKTQPQHQRPPSVRLLRAVWFLQRRPFP</sequence>
<evidence type="ECO:0000313" key="1">
    <source>
        <dbReference type="EMBL" id="CAG6447282.1"/>
    </source>
</evidence>